<reference evidence="2" key="1">
    <citation type="journal article" date="2012" name="Science">
        <title>The Paleozoic origin of enzymatic lignin decomposition reconstructed from 31 fungal genomes.</title>
        <authorList>
            <person name="Floudas D."/>
            <person name="Binder M."/>
            <person name="Riley R."/>
            <person name="Barry K."/>
            <person name="Blanchette R.A."/>
            <person name="Henrissat B."/>
            <person name="Martinez A.T."/>
            <person name="Otillar R."/>
            <person name="Spatafora J.W."/>
            <person name="Yadav J.S."/>
            <person name="Aerts A."/>
            <person name="Benoit I."/>
            <person name="Boyd A."/>
            <person name="Carlson A."/>
            <person name="Copeland A."/>
            <person name="Coutinho P.M."/>
            <person name="de Vries R.P."/>
            <person name="Ferreira P."/>
            <person name="Findley K."/>
            <person name="Foster B."/>
            <person name="Gaskell J."/>
            <person name="Glotzer D."/>
            <person name="Gorecki P."/>
            <person name="Heitman J."/>
            <person name="Hesse C."/>
            <person name="Hori C."/>
            <person name="Igarashi K."/>
            <person name="Jurgens J.A."/>
            <person name="Kallen N."/>
            <person name="Kersten P."/>
            <person name="Kohler A."/>
            <person name="Kuees U."/>
            <person name="Kumar T.K.A."/>
            <person name="Kuo A."/>
            <person name="LaButti K."/>
            <person name="Larrondo L.F."/>
            <person name="Lindquist E."/>
            <person name="Ling A."/>
            <person name="Lombard V."/>
            <person name="Lucas S."/>
            <person name="Lundell T."/>
            <person name="Martin R."/>
            <person name="McLaughlin D.J."/>
            <person name="Morgenstern I."/>
            <person name="Morin E."/>
            <person name="Murat C."/>
            <person name="Nagy L.G."/>
            <person name="Nolan M."/>
            <person name="Ohm R.A."/>
            <person name="Patyshakuliyeva A."/>
            <person name="Rokas A."/>
            <person name="Ruiz-Duenas F.J."/>
            <person name="Sabat G."/>
            <person name="Salamov A."/>
            <person name="Samejima M."/>
            <person name="Schmutz J."/>
            <person name="Slot J.C."/>
            <person name="St John F."/>
            <person name="Stenlid J."/>
            <person name="Sun H."/>
            <person name="Sun S."/>
            <person name="Syed K."/>
            <person name="Tsang A."/>
            <person name="Wiebenga A."/>
            <person name="Young D."/>
            <person name="Pisabarro A."/>
            <person name="Eastwood D.C."/>
            <person name="Martin F."/>
            <person name="Cullen D."/>
            <person name="Grigoriev I.V."/>
            <person name="Hibbett D.S."/>
        </authorList>
    </citation>
    <scope>NUCLEOTIDE SEQUENCE [LARGE SCALE GENOMIC DNA]</scope>
    <source>
        <strain evidence="2">TFB10046</strain>
    </source>
</reference>
<dbReference type="KEGG" id="adl:AURDEDRAFT_178226"/>
<evidence type="ECO:0000313" key="1">
    <source>
        <dbReference type="EMBL" id="EJD32680.1"/>
    </source>
</evidence>
<protein>
    <submittedName>
        <fullName evidence="1">Uncharacterized protein</fullName>
    </submittedName>
</protein>
<gene>
    <name evidence="1" type="ORF">AURDEDRAFT_178226</name>
</gene>
<sequence length="86" mass="9474">MRLELSLMLADTGQHLSMPVDARPMLPTLQAPINTVHTLRLVVDFSRLSLLTPTLAGWQPPTIAEPYILGQTYLAMHRATLAPADL</sequence>
<accession>J0WLM2</accession>
<dbReference type="Proteomes" id="UP000006514">
    <property type="component" value="Unassembled WGS sequence"/>
</dbReference>
<evidence type="ECO:0000313" key="2">
    <source>
        <dbReference type="Proteomes" id="UP000006514"/>
    </source>
</evidence>
<dbReference type="InParanoid" id="J0WLM2"/>
<dbReference type="AlphaFoldDB" id="J0WLM2"/>
<organism evidence="1 2">
    <name type="scientific">Auricularia subglabra (strain TFB-10046 / SS5)</name>
    <name type="common">White-rot fungus</name>
    <name type="synonym">Auricularia delicata (strain TFB10046)</name>
    <dbReference type="NCBI Taxonomy" id="717982"/>
    <lineage>
        <taxon>Eukaryota</taxon>
        <taxon>Fungi</taxon>
        <taxon>Dikarya</taxon>
        <taxon>Basidiomycota</taxon>
        <taxon>Agaricomycotina</taxon>
        <taxon>Agaricomycetes</taxon>
        <taxon>Auriculariales</taxon>
        <taxon>Auriculariaceae</taxon>
        <taxon>Auricularia</taxon>
    </lineage>
</organism>
<name>J0WLM2_AURST</name>
<proteinExistence type="predicted"/>
<keyword evidence="2" id="KW-1185">Reference proteome</keyword>
<dbReference type="EMBL" id="JH688746">
    <property type="protein sequence ID" value="EJD32680.1"/>
    <property type="molecule type" value="Genomic_DNA"/>
</dbReference>